<dbReference type="Proteomes" id="UP000823388">
    <property type="component" value="Chromosome 2K"/>
</dbReference>
<evidence type="ECO:0000313" key="1">
    <source>
        <dbReference type="EMBL" id="KAG2645867.1"/>
    </source>
</evidence>
<name>A0A8T0WIA8_PANVG</name>
<accession>A0A8T0WIA8</accession>
<organism evidence="1 2">
    <name type="scientific">Panicum virgatum</name>
    <name type="common">Blackwell switchgrass</name>
    <dbReference type="NCBI Taxonomy" id="38727"/>
    <lineage>
        <taxon>Eukaryota</taxon>
        <taxon>Viridiplantae</taxon>
        <taxon>Streptophyta</taxon>
        <taxon>Embryophyta</taxon>
        <taxon>Tracheophyta</taxon>
        <taxon>Spermatophyta</taxon>
        <taxon>Magnoliopsida</taxon>
        <taxon>Liliopsida</taxon>
        <taxon>Poales</taxon>
        <taxon>Poaceae</taxon>
        <taxon>PACMAD clade</taxon>
        <taxon>Panicoideae</taxon>
        <taxon>Panicodae</taxon>
        <taxon>Paniceae</taxon>
        <taxon>Panicinae</taxon>
        <taxon>Panicum</taxon>
        <taxon>Panicum sect. Hiantes</taxon>
    </lineage>
</organism>
<comment type="caution">
    <text evidence="1">The sequence shown here is derived from an EMBL/GenBank/DDBJ whole genome shotgun (WGS) entry which is preliminary data.</text>
</comment>
<keyword evidence="2" id="KW-1185">Reference proteome</keyword>
<dbReference type="EMBL" id="CM029039">
    <property type="protein sequence ID" value="KAG2645867.1"/>
    <property type="molecule type" value="Genomic_DNA"/>
</dbReference>
<dbReference type="AlphaFoldDB" id="A0A8T0WIA8"/>
<gene>
    <name evidence="1" type="ORF">PVAP13_2KG462505</name>
</gene>
<sequence>MPRACTATSPALLPALAAAGPLARRPQVRGAGHVRFRQRLRGQLAASRGRPPRPSKCVLLPVLPRQPRRRAPRHRRRFGLLLLASGRGLAVRLRRLHRAGLRGGAAAVRLCPYYRHAMVVVDGGECSVSFHDVQQSSGTRVWGSAAPGKL</sequence>
<reference evidence="1" key="1">
    <citation type="submission" date="2020-05" db="EMBL/GenBank/DDBJ databases">
        <title>WGS assembly of Panicum virgatum.</title>
        <authorList>
            <person name="Lovell J.T."/>
            <person name="Jenkins J."/>
            <person name="Shu S."/>
            <person name="Juenger T.E."/>
            <person name="Schmutz J."/>
        </authorList>
    </citation>
    <scope>NUCLEOTIDE SEQUENCE</scope>
    <source>
        <strain evidence="1">AP13</strain>
    </source>
</reference>
<proteinExistence type="predicted"/>
<protein>
    <submittedName>
        <fullName evidence="1">Uncharacterized protein</fullName>
    </submittedName>
</protein>
<evidence type="ECO:0000313" key="2">
    <source>
        <dbReference type="Proteomes" id="UP000823388"/>
    </source>
</evidence>